<protein>
    <submittedName>
        <fullName evidence="5">ABC-type multidrug transport system, ATPase component</fullName>
    </submittedName>
</protein>
<feature type="domain" description="ABC transporter" evidence="4">
    <location>
        <begin position="1"/>
        <end position="230"/>
    </location>
</feature>
<dbReference type="Pfam" id="PF00005">
    <property type="entry name" value="ABC_tran"/>
    <property type="match status" value="1"/>
</dbReference>
<dbReference type="InterPro" id="IPR027417">
    <property type="entry name" value="P-loop_NTPase"/>
</dbReference>
<evidence type="ECO:0000313" key="5">
    <source>
        <dbReference type="EMBL" id="CAG5091580.1"/>
    </source>
</evidence>
<dbReference type="SUPFAM" id="SSF52540">
    <property type="entry name" value="P-loop containing nucleoside triphosphate hydrolases"/>
    <property type="match status" value="1"/>
</dbReference>
<dbReference type="InterPro" id="IPR003439">
    <property type="entry name" value="ABC_transporter-like_ATP-bd"/>
</dbReference>
<dbReference type="PROSITE" id="PS00211">
    <property type="entry name" value="ABC_TRANSPORTER_1"/>
    <property type="match status" value="1"/>
</dbReference>
<dbReference type="PANTHER" id="PTHR42939:SF3">
    <property type="entry name" value="ABC TRANSPORTER ATP-BINDING COMPONENT"/>
    <property type="match status" value="1"/>
</dbReference>
<dbReference type="CDD" id="cd03230">
    <property type="entry name" value="ABC_DR_subfamily_A"/>
    <property type="match status" value="1"/>
</dbReference>
<reference evidence="5 6" key="1">
    <citation type="submission" date="2021-04" db="EMBL/GenBank/DDBJ databases">
        <authorList>
            <person name="Rakotoarivonina H."/>
        </authorList>
    </citation>
    <scope>NUCLEOTIDE SEQUENCE [LARGE SCALE GENOMIC DNA]</scope>
    <source>
        <strain evidence="5 6">XE</strain>
    </source>
</reference>
<gene>
    <name evidence="5" type="primary">txxe 3431-CcmA</name>
    <name evidence="5" type="ORF">TXXE_15855</name>
</gene>
<dbReference type="EMBL" id="CAJRAY010000083">
    <property type="protein sequence ID" value="CAG5091580.1"/>
    <property type="molecule type" value="Genomic_DNA"/>
</dbReference>
<proteinExistence type="predicted"/>
<dbReference type="Proteomes" id="UP000681526">
    <property type="component" value="Unassembled WGS sequence"/>
</dbReference>
<dbReference type="SMART" id="SM00382">
    <property type="entry name" value="AAA"/>
    <property type="match status" value="1"/>
</dbReference>
<accession>A0ABN7S3A6</accession>
<organism evidence="5 6">
    <name type="scientific">Thermobacillus xylanilyticus</name>
    <dbReference type="NCBI Taxonomy" id="76633"/>
    <lineage>
        <taxon>Bacteria</taxon>
        <taxon>Bacillati</taxon>
        <taxon>Bacillota</taxon>
        <taxon>Bacilli</taxon>
        <taxon>Bacillales</taxon>
        <taxon>Paenibacillaceae</taxon>
        <taxon>Thermobacillus</taxon>
    </lineage>
</organism>
<keyword evidence="1" id="KW-0813">Transport</keyword>
<dbReference type="InterPro" id="IPR003593">
    <property type="entry name" value="AAA+_ATPase"/>
</dbReference>
<keyword evidence="2" id="KW-0547">Nucleotide-binding</keyword>
<dbReference type="InterPro" id="IPR051782">
    <property type="entry name" value="ABC_Transporter_VariousFunc"/>
</dbReference>
<dbReference type="Gene3D" id="3.40.50.300">
    <property type="entry name" value="P-loop containing nucleotide triphosphate hydrolases"/>
    <property type="match status" value="1"/>
</dbReference>
<evidence type="ECO:0000256" key="2">
    <source>
        <dbReference type="ARBA" id="ARBA00022741"/>
    </source>
</evidence>
<dbReference type="InterPro" id="IPR017871">
    <property type="entry name" value="ABC_transporter-like_CS"/>
</dbReference>
<evidence type="ECO:0000256" key="3">
    <source>
        <dbReference type="ARBA" id="ARBA00022840"/>
    </source>
</evidence>
<name>A0ABN7S3A6_THEXY</name>
<dbReference type="RefSeq" id="WP_015255663.1">
    <property type="nucleotide sequence ID" value="NZ_CAJRAY010000083.1"/>
</dbReference>
<evidence type="ECO:0000259" key="4">
    <source>
        <dbReference type="PROSITE" id="PS50893"/>
    </source>
</evidence>
<evidence type="ECO:0000313" key="6">
    <source>
        <dbReference type="Proteomes" id="UP000681526"/>
    </source>
</evidence>
<keyword evidence="6" id="KW-1185">Reference proteome</keyword>
<dbReference type="PANTHER" id="PTHR42939">
    <property type="entry name" value="ABC TRANSPORTER ATP-BINDING PROTEIN ALBC-RELATED"/>
    <property type="match status" value="1"/>
</dbReference>
<evidence type="ECO:0000256" key="1">
    <source>
        <dbReference type="ARBA" id="ARBA00022448"/>
    </source>
</evidence>
<sequence>MNILELNNVTVTLKNFSLRNITFNLQRGTITGLIGANGSGKTTLIRTIMNLYRHETGSIRLNGLDNIRDAKWFKDKIGFVYDESYFIENLTIERNKNVIRPFYSKWDERLFSTLLEKFALDRGKKVKHLSKGMKTKFSLAVALSHHADLLLMDEPTSGLDPVFRVELLEFIAQYVQDHPHMTVLFSTHITADLDRIANHIVYMRKGKIRLQMPKNDLFDRCTVIRGPRHAIDRLDGLNPIGLRQTGDTFECLVMEPLSAEFGDLEYIRYPRLRLEDIMFYLEREKAE</sequence>
<dbReference type="PROSITE" id="PS50893">
    <property type="entry name" value="ABC_TRANSPORTER_2"/>
    <property type="match status" value="1"/>
</dbReference>
<comment type="caution">
    <text evidence="5">The sequence shown here is derived from an EMBL/GenBank/DDBJ whole genome shotgun (WGS) entry which is preliminary data.</text>
</comment>
<keyword evidence="3" id="KW-0067">ATP-binding</keyword>